<dbReference type="InterPro" id="IPR003789">
    <property type="entry name" value="Asn/Gln_tRNA_amidoTrase-B-like"/>
</dbReference>
<dbReference type="NCBIfam" id="NF004015">
    <property type="entry name" value="PRK05477.1-5"/>
    <property type="match status" value="1"/>
</dbReference>
<dbReference type="InterPro" id="IPR042114">
    <property type="entry name" value="GatB_C_1"/>
</dbReference>
<dbReference type="InterPro" id="IPR006075">
    <property type="entry name" value="Asn/Gln-tRNA_Trfase_suB/E_cat"/>
</dbReference>
<keyword evidence="13" id="KW-0808">Transferase</keyword>
<comment type="function">
    <text evidence="8 11">Allows the formation of correctly charged Asn-tRNA(Asn) or Gln-tRNA(Gln) through the transamidation of misacylated Asp-tRNA(Asn) or Glu-tRNA(Gln) in organisms which lack either or both of asparaginyl-tRNA or glutaminyl-tRNA synthetases. The reaction takes place in the presence of glutamine and ATP through an activated phospho-Asp-tRNA(Asn) or phospho-Glu-tRNA(Gln).</text>
</comment>
<evidence type="ECO:0000256" key="7">
    <source>
        <dbReference type="ARBA" id="ARBA00022917"/>
    </source>
</evidence>
<dbReference type="HAMAP" id="MF_00121">
    <property type="entry name" value="GatB"/>
    <property type="match status" value="1"/>
</dbReference>
<dbReference type="Pfam" id="PF02637">
    <property type="entry name" value="GatB_Yqey"/>
    <property type="match status" value="1"/>
</dbReference>
<evidence type="ECO:0000256" key="9">
    <source>
        <dbReference type="ARBA" id="ARBA00047380"/>
    </source>
</evidence>
<gene>
    <name evidence="11 13" type="primary">gatB</name>
    <name evidence="13" type="ORF">A9E74_00039</name>
</gene>
<comment type="catalytic activity">
    <reaction evidence="9 11">
        <text>L-aspartyl-tRNA(Asn) + L-glutamine + ATP + H2O = L-asparaginyl-tRNA(Asn) + L-glutamate + ADP + phosphate + 2 H(+)</text>
        <dbReference type="Rhea" id="RHEA:14513"/>
        <dbReference type="Rhea" id="RHEA-COMP:9674"/>
        <dbReference type="Rhea" id="RHEA-COMP:9677"/>
        <dbReference type="ChEBI" id="CHEBI:15377"/>
        <dbReference type="ChEBI" id="CHEBI:15378"/>
        <dbReference type="ChEBI" id="CHEBI:29985"/>
        <dbReference type="ChEBI" id="CHEBI:30616"/>
        <dbReference type="ChEBI" id="CHEBI:43474"/>
        <dbReference type="ChEBI" id="CHEBI:58359"/>
        <dbReference type="ChEBI" id="CHEBI:78515"/>
        <dbReference type="ChEBI" id="CHEBI:78516"/>
        <dbReference type="ChEBI" id="CHEBI:456216"/>
    </reaction>
</comment>
<keyword evidence="4 11" id="KW-0436">Ligase</keyword>
<dbReference type="PANTHER" id="PTHR11659:SF0">
    <property type="entry name" value="GLUTAMYL-TRNA(GLN) AMIDOTRANSFERASE SUBUNIT B, MITOCHONDRIAL"/>
    <property type="match status" value="1"/>
</dbReference>
<feature type="domain" description="Asn/Gln amidotransferase" evidence="12">
    <location>
        <begin position="328"/>
        <end position="478"/>
    </location>
</feature>
<sequence length="480" mass="52642">MEWEVVIGLEIHAQLATKTKIFSGAATAYGAAPNTQACAVDLGLPGVLPVLNKEAVRMAVKFGLAVDAEIADRSVFARKNYFYPDLPKGYQISQFELPVVGKGQITIEMEDGSEKIVGITRAHLEEDAGKSLHEDFHGQTGIDLNRAGTPLLEIVSEPDMRSAKEAVAYMRKIHSLVRYLEICDGNMQEGSFRCDANVSVRPKGQEKFGTRAELKNINSFRNVERAINIEVERQIDVIESGGTVVQETRLYDADKNETRSMRSKEEANDYRYFPDPDLLPLVLDEGLLEQVRATLPELPNEKRDRFVNDMGLSKYDASVLTSSRELADYFEAVLAATGNKDPKQCANWVIGDLSGALNKAGLEITESPVSAQQLGSVLLRIQDNTISGKIAKQVFEAIWNGEGADADAVIESKGLKQVTDTGAIEAMIDEVIAANPEQVQQYRDGKEQVFGFFVGQVMKASKGKANPGQVNDILKQKLAG</sequence>
<dbReference type="EMBL" id="MCRI01000001">
    <property type="protein sequence ID" value="ODN68067.1"/>
    <property type="molecule type" value="Genomic_DNA"/>
</dbReference>
<comment type="caution">
    <text evidence="13">The sequence shown here is derived from an EMBL/GenBank/DDBJ whole genome shotgun (WGS) entry which is preliminary data.</text>
</comment>
<dbReference type="NCBIfam" id="NF004012">
    <property type="entry name" value="PRK05477.1-2"/>
    <property type="match status" value="1"/>
</dbReference>
<dbReference type="SUPFAM" id="SSF89095">
    <property type="entry name" value="GatB/YqeY motif"/>
    <property type="match status" value="1"/>
</dbReference>
<dbReference type="PANTHER" id="PTHR11659">
    <property type="entry name" value="GLUTAMYL-TRNA GLN AMIDOTRANSFERASE SUBUNIT B MITOCHONDRIAL AND PROKARYOTIC PET112-RELATED"/>
    <property type="match status" value="1"/>
</dbReference>
<dbReference type="InterPro" id="IPR017959">
    <property type="entry name" value="Asn/Gln-tRNA_amidoTrfase_suB/E"/>
</dbReference>
<comment type="catalytic activity">
    <reaction evidence="10 11">
        <text>L-glutamyl-tRNA(Gln) + L-glutamine + ATP + H2O = L-glutaminyl-tRNA(Gln) + L-glutamate + ADP + phosphate + H(+)</text>
        <dbReference type="Rhea" id="RHEA:17521"/>
        <dbReference type="Rhea" id="RHEA-COMP:9681"/>
        <dbReference type="Rhea" id="RHEA-COMP:9684"/>
        <dbReference type="ChEBI" id="CHEBI:15377"/>
        <dbReference type="ChEBI" id="CHEBI:15378"/>
        <dbReference type="ChEBI" id="CHEBI:29985"/>
        <dbReference type="ChEBI" id="CHEBI:30616"/>
        <dbReference type="ChEBI" id="CHEBI:43474"/>
        <dbReference type="ChEBI" id="CHEBI:58359"/>
        <dbReference type="ChEBI" id="CHEBI:78520"/>
        <dbReference type="ChEBI" id="CHEBI:78521"/>
        <dbReference type="ChEBI" id="CHEBI:456216"/>
    </reaction>
</comment>
<name>A0A1E3GVK0_9GAMM</name>
<dbReference type="NCBIfam" id="TIGR00133">
    <property type="entry name" value="gatB"/>
    <property type="match status" value="1"/>
</dbReference>
<dbReference type="PROSITE" id="PS01234">
    <property type="entry name" value="GATB"/>
    <property type="match status" value="1"/>
</dbReference>
<evidence type="ECO:0000256" key="8">
    <source>
        <dbReference type="ARBA" id="ARBA00024799"/>
    </source>
</evidence>
<dbReference type="PATRIC" id="fig|291169.3.peg.38"/>
<evidence type="ECO:0000313" key="13">
    <source>
        <dbReference type="EMBL" id="ODN68067.1"/>
    </source>
</evidence>
<evidence type="ECO:0000256" key="10">
    <source>
        <dbReference type="ARBA" id="ARBA00047913"/>
    </source>
</evidence>
<keyword evidence="14" id="KW-1185">Reference proteome</keyword>
<dbReference type="Gene3D" id="1.10.10.410">
    <property type="match status" value="1"/>
</dbReference>
<proteinExistence type="inferred from homology"/>
<dbReference type="Proteomes" id="UP000094379">
    <property type="component" value="Unassembled WGS sequence"/>
</dbReference>
<dbReference type="GO" id="GO:0016740">
    <property type="term" value="F:transferase activity"/>
    <property type="evidence" value="ECO:0007669"/>
    <property type="project" value="UniProtKB-KW"/>
</dbReference>
<dbReference type="InterPro" id="IPR023168">
    <property type="entry name" value="GatB_Yqey_C_2"/>
</dbReference>
<dbReference type="Gene3D" id="1.10.150.380">
    <property type="entry name" value="GatB domain, N-terminal subdomain"/>
    <property type="match status" value="1"/>
</dbReference>
<evidence type="ECO:0000256" key="4">
    <source>
        <dbReference type="ARBA" id="ARBA00022598"/>
    </source>
</evidence>
<keyword evidence="7 11" id="KW-0648">Protein biosynthesis</keyword>
<reference evidence="13 14" key="1">
    <citation type="submission" date="2016-07" db="EMBL/GenBank/DDBJ databases">
        <title>Draft Genome Sequence of Methylophaga muralis Bur 1.</title>
        <authorList>
            <person name="Vasilenko O.V."/>
            <person name="Doronina N.V."/>
            <person name="Shmareva M.N."/>
            <person name="Tarlachkov S.V."/>
            <person name="Mustakhimov I."/>
            <person name="Trotsenko Y.A."/>
        </authorList>
    </citation>
    <scope>NUCLEOTIDE SEQUENCE [LARGE SCALE GENOMIC DNA]</scope>
    <source>
        <strain evidence="13 14">Bur 1</strain>
    </source>
</reference>
<dbReference type="GO" id="GO:0005524">
    <property type="term" value="F:ATP binding"/>
    <property type="evidence" value="ECO:0007669"/>
    <property type="project" value="UniProtKB-KW"/>
</dbReference>
<evidence type="ECO:0000256" key="6">
    <source>
        <dbReference type="ARBA" id="ARBA00022840"/>
    </source>
</evidence>
<dbReference type="InterPro" id="IPR004413">
    <property type="entry name" value="GatB"/>
</dbReference>
<dbReference type="InterPro" id="IPR017958">
    <property type="entry name" value="Gln-tRNA_amidoTrfase_suB_CS"/>
</dbReference>
<dbReference type="SMART" id="SM00845">
    <property type="entry name" value="GatB_Yqey"/>
    <property type="match status" value="1"/>
</dbReference>
<dbReference type="GO" id="GO:0070681">
    <property type="term" value="P:glutaminyl-tRNAGln biosynthesis via transamidation"/>
    <property type="evidence" value="ECO:0007669"/>
    <property type="project" value="TreeGrafter"/>
</dbReference>
<accession>A0A1E3GVK0</accession>
<keyword evidence="6 11" id="KW-0067">ATP-binding</keyword>
<dbReference type="STRING" id="291169.A9E74_00039"/>
<dbReference type="GO" id="GO:0050567">
    <property type="term" value="F:glutaminyl-tRNA synthase (glutamine-hydrolyzing) activity"/>
    <property type="evidence" value="ECO:0007669"/>
    <property type="project" value="UniProtKB-UniRule"/>
</dbReference>
<keyword evidence="5 11" id="KW-0547">Nucleotide-binding</keyword>
<protein>
    <recommendedName>
        <fullName evidence="3 11">Aspartyl/glutamyl-tRNA(Asn/Gln) amidotransferase subunit B</fullName>
        <shortName evidence="11">Asp/Glu-ADT subunit B</shortName>
        <ecNumber evidence="11">6.3.5.-</ecNumber>
    </recommendedName>
</protein>
<dbReference type="FunFam" id="1.10.150.380:FF:000001">
    <property type="entry name" value="Aspartyl/glutamyl-tRNA(Asn/Gln) amidotransferase subunit B"/>
    <property type="match status" value="1"/>
</dbReference>
<dbReference type="SUPFAM" id="SSF55931">
    <property type="entry name" value="Glutamine synthetase/guanido kinase"/>
    <property type="match status" value="1"/>
</dbReference>
<dbReference type="InterPro" id="IPR014746">
    <property type="entry name" value="Gln_synth/guanido_kin_cat_dom"/>
</dbReference>
<evidence type="ECO:0000256" key="5">
    <source>
        <dbReference type="ARBA" id="ARBA00022741"/>
    </source>
</evidence>
<evidence type="ECO:0000256" key="11">
    <source>
        <dbReference type="HAMAP-Rule" id="MF_00121"/>
    </source>
</evidence>
<dbReference type="Pfam" id="PF02934">
    <property type="entry name" value="GatB_N"/>
    <property type="match status" value="1"/>
</dbReference>
<dbReference type="GO" id="GO:0006412">
    <property type="term" value="P:translation"/>
    <property type="evidence" value="ECO:0007669"/>
    <property type="project" value="UniProtKB-UniRule"/>
</dbReference>
<organism evidence="13 14">
    <name type="scientific">Methylophaga muralis</name>
    <dbReference type="NCBI Taxonomy" id="291169"/>
    <lineage>
        <taxon>Bacteria</taxon>
        <taxon>Pseudomonadati</taxon>
        <taxon>Pseudomonadota</taxon>
        <taxon>Gammaproteobacteria</taxon>
        <taxon>Thiotrichales</taxon>
        <taxon>Piscirickettsiaceae</taxon>
        <taxon>Methylophaga</taxon>
    </lineage>
</organism>
<dbReference type="InterPro" id="IPR018027">
    <property type="entry name" value="Asn/Gln_amidotransferase"/>
</dbReference>
<comment type="similarity">
    <text evidence="1 11">Belongs to the GatB/GatE family. GatB subfamily.</text>
</comment>
<evidence type="ECO:0000259" key="12">
    <source>
        <dbReference type="SMART" id="SM00845"/>
    </source>
</evidence>
<dbReference type="GO" id="GO:0050566">
    <property type="term" value="F:asparaginyl-tRNA synthase (glutamine-hydrolyzing) activity"/>
    <property type="evidence" value="ECO:0007669"/>
    <property type="project" value="RHEA"/>
</dbReference>
<dbReference type="RefSeq" id="WP_069294664.1">
    <property type="nucleotide sequence ID" value="NZ_MCRI01000001.1"/>
</dbReference>
<dbReference type="FunFam" id="1.10.10.410:FF:000001">
    <property type="entry name" value="Aspartyl/glutamyl-tRNA(Asn/Gln) amidotransferase subunit B"/>
    <property type="match status" value="1"/>
</dbReference>
<evidence type="ECO:0000313" key="14">
    <source>
        <dbReference type="Proteomes" id="UP000094379"/>
    </source>
</evidence>
<evidence type="ECO:0000256" key="3">
    <source>
        <dbReference type="ARBA" id="ARBA00016923"/>
    </source>
</evidence>
<comment type="subunit">
    <text evidence="2 11">Heterotrimer of A, B and C subunits.</text>
</comment>
<dbReference type="EC" id="6.3.5.-" evidence="11"/>
<evidence type="ECO:0000256" key="2">
    <source>
        <dbReference type="ARBA" id="ARBA00011123"/>
    </source>
</evidence>
<evidence type="ECO:0000256" key="1">
    <source>
        <dbReference type="ARBA" id="ARBA00005306"/>
    </source>
</evidence>
<dbReference type="NCBIfam" id="NF004014">
    <property type="entry name" value="PRK05477.1-4"/>
    <property type="match status" value="1"/>
</dbReference>
<dbReference type="AlphaFoldDB" id="A0A1E3GVK0"/>